<dbReference type="RefSeq" id="YP_009149102.1">
    <property type="nucleotide sequence ID" value="NC_027352.1"/>
</dbReference>
<organism evidence="1 2">
    <name type="scientific">Bacillus phage JBP901</name>
    <dbReference type="NCBI Taxonomy" id="1498212"/>
    <lineage>
        <taxon>Viruses</taxon>
        <taxon>Duplodnaviria</taxon>
        <taxon>Heunggongvirae</taxon>
        <taxon>Uroviricota</taxon>
        <taxon>Caudoviricetes</taxon>
        <taxon>Herelleviridae</taxon>
        <taxon>Bastillevirinae</taxon>
        <taxon>Caeruleovirus</taxon>
        <taxon>Caeruleovirus JBP901</taxon>
    </lineage>
</organism>
<sequence>MKQHLTATFMFDPLDLADFTKVNDRVTKLKETGWTEKVRTMNKEGQVIIKMENEEEL</sequence>
<keyword evidence="2" id="KW-1185">Reference proteome</keyword>
<dbReference type="OrthoDB" id="26803at10239"/>
<proteinExistence type="predicted"/>
<dbReference type="EMBL" id="KJ676859">
    <property type="protein sequence ID" value="AID17776.1"/>
    <property type="molecule type" value="Genomic_DNA"/>
</dbReference>
<dbReference type="GeneID" id="24723043"/>
<gene>
    <name evidence="1" type="ORF">JBP901_gp064</name>
</gene>
<name>A0A0E3DF29_9CAUD</name>
<evidence type="ECO:0000313" key="2">
    <source>
        <dbReference type="Proteomes" id="UP000033000"/>
    </source>
</evidence>
<protein>
    <submittedName>
        <fullName evidence="1">Uncharacterized protein</fullName>
    </submittedName>
</protein>
<accession>A0A0E3DF29</accession>
<dbReference type="Proteomes" id="UP000033000">
    <property type="component" value="Segment"/>
</dbReference>
<evidence type="ECO:0000313" key="1">
    <source>
        <dbReference type="EMBL" id="AID17776.1"/>
    </source>
</evidence>
<reference evidence="1 2" key="1">
    <citation type="journal article" date="2015" name="Arch. Virol.">
        <title>Complete genome sequence and phylogenetic position of the Bacillus cereus group phage JBP901.</title>
        <authorList>
            <person name="Asare P.T."/>
            <person name="Ryu S."/>
            <person name="Kim K.P."/>
        </authorList>
    </citation>
    <scope>NUCLEOTIDE SEQUENCE [LARGE SCALE GENOMIC DNA]</scope>
</reference>
<dbReference type="KEGG" id="vg:24723043"/>